<feature type="signal peptide" evidence="1">
    <location>
        <begin position="1"/>
        <end position="27"/>
    </location>
</feature>
<keyword evidence="1" id="KW-0732">Signal</keyword>
<dbReference type="PROSITE" id="PS51318">
    <property type="entry name" value="TAT"/>
    <property type="match status" value="1"/>
</dbReference>
<dbReference type="EMBL" id="BAAAQK010000018">
    <property type="protein sequence ID" value="GAA1861243.1"/>
    <property type="molecule type" value="Genomic_DNA"/>
</dbReference>
<protein>
    <submittedName>
        <fullName evidence="2">Uncharacterized protein</fullName>
    </submittedName>
</protein>
<dbReference type="InterPro" id="IPR006311">
    <property type="entry name" value="TAT_signal"/>
</dbReference>
<reference evidence="2 3" key="1">
    <citation type="journal article" date="2019" name="Int. J. Syst. Evol. Microbiol.">
        <title>The Global Catalogue of Microorganisms (GCM) 10K type strain sequencing project: providing services to taxonomists for standard genome sequencing and annotation.</title>
        <authorList>
            <consortium name="The Broad Institute Genomics Platform"/>
            <consortium name="The Broad Institute Genome Sequencing Center for Infectious Disease"/>
            <person name="Wu L."/>
            <person name="Ma J."/>
        </authorList>
    </citation>
    <scope>NUCLEOTIDE SEQUENCE [LARGE SCALE GENOMIC DNA]</scope>
    <source>
        <strain evidence="2 3">JCM 16009</strain>
    </source>
</reference>
<proteinExistence type="predicted"/>
<sequence length="329" mass="34564">MTVTRRRALTILPGLVAAGIVAPTVLAGSAAPTAAAASVRPYFGAADWLWDPIPTGPVLDPQSAQMVNFLRTGKHVALMRQFGVTLRGPSGITASTPRYDVAFSQVPAWGPDPFGRDTMPIPTGTPVPPGSDGHLAVADPQTGQVFNLWQARQSRSSWAASWGSKVPLNGDGRETFGSSSTGARLARYAAVVRASEIAARNIPHALFFSTDMAAPAANFRYPAAGSDGANMARVATPIPEGTRVRLDPSVNLAAIPGITAFELVVGTALQRYGAYCGDNGGSRMSFLFEYEAGAAPGPSYAAAGAAFDYFDLVRLPWDKLQVLRSWNGS</sequence>
<evidence type="ECO:0000256" key="1">
    <source>
        <dbReference type="SAM" id="SignalP"/>
    </source>
</evidence>
<dbReference type="Proteomes" id="UP001500449">
    <property type="component" value="Unassembled WGS sequence"/>
</dbReference>
<feature type="chain" id="PRO_5045037082" evidence="1">
    <location>
        <begin position="28"/>
        <end position="329"/>
    </location>
</feature>
<evidence type="ECO:0000313" key="3">
    <source>
        <dbReference type="Proteomes" id="UP001500449"/>
    </source>
</evidence>
<dbReference type="RefSeq" id="WP_344420856.1">
    <property type="nucleotide sequence ID" value="NZ_BAAAQK010000018.1"/>
</dbReference>
<keyword evidence="3" id="KW-1185">Reference proteome</keyword>
<name>A0ABN2ND78_9PSEU</name>
<evidence type="ECO:0000313" key="2">
    <source>
        <dbReference type="EMBL" id="GAA1861243.1"/>
    </source>
</evidence>
<comment type="caution">
    <text evidence="2">The sequence shown here is derived from an EMBL/GenBank/DDBJ whole genome shotgun (WGS) entry which is preliminary data.</text>
</comment>
<organism evidence="2 3">
    <name type="scientific">Pseudonocardia ailaonensis</name>
    <dbReference type="NCBI Taxonomy" id="367279"/>
    <lineage>
        <taxon>Bacteria</taxon>
        <taxon>Bacillati</taxon>
        <taxon>Actinomycetota</taxon>
        <taxon>Actinomycetes</taxon>
        <taxon>Pseudonocardiales</taxon>
        <taxon>Pseudonocardiaceae</taxon>
        <taxon>Pseudonocardia</taxon>
    </lineage>
</organism>
<accession>A0ABN2ND78</accession>
<gene>
    <name evidence="2" type="ORF">GCM10009836_46750</name>
</gene>